<comment type="caution">
    <text evidence="3">The sequence shown here is derived from an EMBL/GenBank/DDBJ whole genome shotgun (WGS) entry which is preliminary data.</text>
</comment>
<name>A0A9P9GMG5_FUSRE</name>
<dbReference type="EMBL" id="JAGMUX010000013">
    <property type="protein sequence ID" value="KAH7240684.1"/>
    <property type="molecule type" value="Genomic_DNA"/>
</dbReference>
<organism evidence="3 4">
    <name type="scientific">Fusarium redolens</name>
    <dbReference type="NCBI Taxonomy" id="48865"/>
    <lineage>
        <taxon>Eukaryota</taxon>
        <taxon>Fungi</taxon>
        <taxon>Dikarya</taxon>
        <taxon>Ascomycota</taxon>
        <taxon>Pezizomycotina</taxon>
        <taxon>Sordariomycetes</taxon>
        <taxon>Hypocreomycetidae</taxon>
        <taxon>Hypocreales</taxon>
        <taxon>Nectriaceae</taxon>
        <taxon>Fusarium</taxon>
        <taxon>Fusarium redolens species complex</taxon>
    </lineage>
</organism>
<gene>
    <name evidence="3" type="ORF">BKA55DRAFT_677890</name>
</gene>
<accession>A0A9P9GMG5</accession>
<evidence type="ECO:0000256" key="1">
    <source>
        <dbReference type="SAM" id="MobiDB-lite"/>
    </source>
</evidence>
<feature type="compositionally biased region" description="Low complexity" evidence="1">
    <location>
        <begin position="88"/>
        <end position="115"/>
    </location>
</feature>
<keyword evidence="4" id="KW-1185">Reference proteome</keyword>
<dbReference type="GeneID" id="70228080"/>
<dbReference type="OrthoDB" id="5103409at2759"/>
<protein>
    <submittedName>
        <fullName evidence="3">Uncharacterized protein</fullName>
    </submittedName>
</protein>
<keyword evidence="2" id="KW-0732">Signal</keyword>
<dbReference type="AlphaFoldDB" id="A0A9P9GMG5"/>
<feature type="region of interest" description="Disordered" evidence="1">
    <location>
        <begin position="88"/>
        <end position="118"/>
    </location>
</feature>
<dbReference type="Proteomes" id="UP000720189">
    <property type="component" value="Unassembled WGS sequence"/>
</dbReference>
<evidence type="ECO:0000313" key="4">
    <source>
        <dbReference type="Proteomes" id="UP000720189"/>
    </source>
</evidence>
<feature type="chain" id="PRO_5040198538" evidence="2">
    <location>
        <begin position="23"/>
        <end position="277"/>
    </location>
</feature>
<sequence length="277" mass="28523">MASPKLLTGLLIAFLSFPFTHAGLCKPKSSHFVSISTTVASETASGVLSSSIATSTASSTEVLITSTEESATLSLSISISTATIQNADTTTTSETTVTTDFSSTTGSETSTTAESPGACSTLGPLLDQRSVTPSDFQLGLETCDGSYAGDYRVSGSGNAGVYPWKAIQGSGDVATLQSDGQLSYISELYVAAQEPGSDVVSIISKLDSDRASWTRLTCQAITASNSLKTYLTCFGDGPQNSIFQVCQPSLSELPGVLISSAVSAGCIQARLVVLEQS</sequence>
<feature type="signal peptide" evidence="2">
    <location>
        <begin position="1"/>
        <end position="22"/>
    </location>
</feature>
<dbReference type="RefSeq" id="XP_046046198.1">
    <property type="nucleotide sequence ID" value="XM_046198126.1"/>
</dbReference>
<evidence type="ECO:0000256" key="2">
    <source>
        <dbReference type="SAM" id="SignalP"/>
    </source>
</evidence>
<proteinExistence type="predicted"/>
<reference evidence="3" key="1">
    <citation type="journal article" date="2021" name="Nat. Commun.">
        <title>Genetic determinants of endophytism in the Arabidopsis root mycobiome.</title>
        <authorList>
            <person name="Mesny F."/>
            <person name="Miyauchi S."/>
            <person name="Thiergart T."/>
            <person name="Pickel B."/>
            <person name="Atanasova L."/>
            <person name="Karlsson M."/>
            <person name="Huettel B."/>
            <person name="Barry K.W."/>
            <person name="Haridas S."/>
            <person name="Chen C."/>
            <person name="Bauer D."/>
            <person name="Andreopoulos W."/>
            <person name="Pangilinan J."/>
            <person name="LaButti K."/>
            <person name="Riley R."/>
            <person name="Lipzen A."/>
            <person name="Clum A."/>
            <person name="Drula E."/>
            <person name="Henrissat B."/>
            <person name="Kohler A."/>
            <person name="Grigoriev I.V."/>
            <person name="Martin F.M."/>
            <person name="Hacquard S."/>
        </authorList>
    </citation>
    <scope>NUCLEOTIDE SEQUENCE</scope>
    <source>
        <strain evidence="3">MPI-CAGE-AT-0023</strain>
    </source>
</reference>
<evidence type="ECO:0000313" key="3">
    <source>
        <dbReference type="EMBL" id="KAH7240684.1"/>
    </source>
</evidence>